<dbReference type="Proteomes" id="UP000221080">
    <property type="component" value="Chromosome 4"/>
</dbReference>
<comment type="similarity">
    <text evidence="1">Belongs to the semaphorin family.</text>
</comment>
<sequence>MNPIGAVFAEDFAEIYSYKYTSKYTVSRLMMASRGVHTLLLALLWTTFSGSTLGNHLHKARIRVKSGNAEFLCFNTSSGHMIDNLKLIRDPHSVNIYAGSPQGLYMLNPGEHPAVQQVHVPIFEPECKSNPTDCEYNITLLKEGRNGNPLFMCGSRNEDTKCCDVSSENIPVNCTILRHPTQIDEPALHVGDSLYYTVSSRNSEQISKGLYRWTAAGITWTHSRQTEQRNVKILANEGNGSLDGKVYSFFIEQNQNQDLDSDMTLWMPRVSQICMADRGGSKSVLRYRWTSMVTARMFCGDEKKRISYTELLDVAVLEDADWKNTAIYALFKNAYNLRAVCVYKMSDIIRVFTSNTFKDESETFTSPRPGECVEDSRTLSPSFLKFMERRPELKQWIKPARDPLLFDHHHYTLLQVDRVESKRSGNSHHTVLLMSLNNGKVHKVLEQDGDPFIIAEYEPFQNRTHISSMLLDSTTKKLYVSSNSEVIRIDLQDCSVYGKHCENCVMARDPYCGWSFAMCSAKLGTLQDVTHGNHSVCEKGAPKTSESRTNGKRDLPSSVPRDSKFYLSCPMESQHASYVWDHRGRIRECVSTEQDCLFMIDSMSEKDEGVYECVSSENGYDRTIVRQELLMNSASETRTTRVTSALACLLFLISVIC</sequence>
<evidence type="ECO:0000256" key="1">
    <source>
        <dbReference type="ARBA" id="ARBA00009492"/>
    </source>
</evidence>
<feature type="domain" description="Sema" evidence="7">
    <location>
        <begin position="61"/>
        <end position="491"/>
    </location>
</feature>
<proteinExistence type="inferred from homology"/>
<evidence type="ECO:0000256" key="5">
    <source>
        <dbReference type="SAM" id="MobiDB-lite"/>
    </source>
</evidence>
<dbReference type="GO" id="GO:0001755">
    <property type="term" value="P:neural crest cell migration"/>
    <property type="evidence" value="ECO:0007669"/>
    <property type="project" value="TreeGrafter"/>
</dbReference>
<dbReference type="Gene3D" id="3.30.1680.10">
    <property type="entry name" value="ligand-binding face of the semaphorins, domain 2"/>
    <property type="match status" value="1"/>
</dbReference>
<protein>
    <submittedName>
        <fullName evidence="9">Semaphorin-7A</fullName>
    </submittedName>
</protein>
<evidence type="ECO:0000259" key="7">
    <source>
        <dbReference type="PROSITE" id="PS51004"/>
    </source>
</evidence>
<dbReference type="OrthoDB" id="9988752at2759"/>
<reference evidence="8" key="1">
    <citation type="journal article" date="2016" name="Nat. Commun.">
        <title>The channel catfish genome sequence provides insights into the evolution of scale formation in teleosts.</title>
        <authorList>
            <person name="Liu Z."/>
            <person name="Liu S."/>
            <person name="Yao J."/>
            <person name="Bao L."/>
            <person name="Zhang J."/>
            <person name="Li Y."/>
            <person name="Jiang C."/>
            <person name="Sun L."/>
            <person name="Wang R."/>
            <person name="Zhang Y."/>
            <person name="Zhou T."/>
            <person name="Zeng Q."/>
            <person name="Fu Q."/>
            <person name="Gao S."/>
            <person name="Li N."/>
            <person name="Koren S."/>
            <person name="Jiang Y."/>
            <person name="Zimin A."/>
            <person name="Xu P."/>
            <person name="Phillippy A.M."/>
            <person name="Geng X."/>
            <person name="Song L."/>
            <person name="Sun F."/>
            <person name="Li C."/>
            <person name="Wang X."/>
            <person name="Chen A."/>
            <person name="Jin Y."/>
            <person name="Yuan Z."/>
            <person name="Yang Y."/>
            <person name="Tan S."/>
            <person name="Peatman E."/>
            <person name="Lu J."/>
            <person name="Qin Z."/>
            <person name="Dunham R."/>
            <person name="Li Z."/>
            <person name="Sonstegard T."/>
            <person name="Feng J."/>
            <person name="Danzmann R.G."/>
            <person name="Schroeder S."/>
            <person name="Scheffler B."/>
            <person name="Duke M.V."/>
            <person name="Ballard L."/>
            <person name="Kucuktas H."/>
            <person name="Kaltenboeck L."/>
            <person name="Liu H."/>
            <person name="Armbruster J."/>
            <person name="Xie Y."/>
            <person name="Kirby M.L."/>
            <person name="Tian Y."/>
            <person name="Flanagan M.E."/>
            <person name="Mu W."/>
            <person name="Waldbieser G.C."/>
        </authorList>
    </citation>
    <scope>NUCLEOTIDE SEQUENCE [LARGE SCALE GENOMIC DNA]</scope>
    <source>
        <strain evidence="8">SDA103</strain>
    </source>
</reference>
<feature type="region of interest" description="Disordered" evidence="5">
    <location>
        <begin position="535"/>
        <end position="559"/>
    </location>
</feature>
<gene>
    <name evidence="9" type="primary">LOC108263896</name>
</gene>
<dbReference type="SMART" id="SM00423">
    <property type="entry name" value="PSI"/>
    <property type="match status" value="1"/>
</dbReference>
<feature type="compositionally biased region" description="Basic and acidic residues" evidence="5">
    <location>
        <begin position="536"/>
        <end position="555"/>
    </location>
</feature>
<evidence type="ECO:0000256" key="2">
    <source>
        <dbReference type="ARBA" id="ARBA00023157"/>
    </source>
</evidence>
<dbReference type="GO" id="GO:0005615">
    <property type="term" value="C:extracellular space"/>
    <property type="evidence" value="ECO:0007669"/>
    <property type="project" value="TreeGrafter"/>
</dbReference>
<dbReference type="InterPro" id="IPR036352">
    <property type="entry name" value="Semap_dom_sf"/>
</dbReference>
<dbReference type="AlphaFoldDB" id="A0A9F7R0R2"/>
<dbReference type="GO" id="GO:0007411">
    <property type="term" value="P:axon guidance"/>
    <property type="evidence" value="ECO:0007669"/>
    <property type="project" value="TreeGrafter"/>
</dbReference>
<dbReference type="SMART" id="SM00630">
    <property type="entry name" value="Sema"/>
    <property type="match status" value="1"/>
</dbReference>
<evidence type="ECO:0000256" key="4">
    <source>
        <dbReference type="PROSITE-ProRule" id="PRU00352"/>
    </source>
</evidence>
<dbReference type="InterPro" id="IPR013783">
    <property type="entry name" value="Ig-like_fold"/>
</dbReference>
<dbReference type="InterPro" id="IPR036179">
    <property type="entry name" value="Ig-like_dom_sf"/>
</dbReference>
<dbReference type="Gene3D" id="2.130.10.10">
    <property type="entry name" value="YVTN repeat-like/Quinoprotein amine dehydrogenase"/>
    <property type="match status" value="1"/>
</dbReference>
<evidence type="ECO:0000313" key="8">
    <source>
        <dbReference type="Proteomes" id="UP000221080"/>
    </source>
</evidence>
<dbReference type="GO" id="GO:0030215">
    <property type="term" value="F:semaphorin receptor binding"/>
    <property type="evidence" value="ECO:0007669"/>
    <property type="project" value="InterPro"/>
</dbReference>
<dbReference type="Gene3D" id="2.60.40.10">
    <property type="entry name" value="Immunoglobulins"/>
    <property type="match status" value="1"/>
</dbReference>
<dbReference type="GeneID" id="108263896"/>
<dbReference type="GO" id="GO:0000122">
    <property type="term" value="P:negative regulation of transcription by RNA polymerase II"/>
    <property type="evidence" value="ECO:0007669"/>
    <property type="project" value="TreeGrafter"/>
</dbReference>
<dbReference type="InterPro" id="IPR016201">
    <property type="entry name" value="PSI"/>
</dbReference>
<evidence type="ECO:0000256" key="3">
    <source>
        <dbReference type="ARBA" id="ARBA00023180"/>
    </source>
</evidence>
<dbReference type="KEGG" id="ipu:108263896"/>
<comment type="caution">
    <text evidence="4">Lacks conserved residue(s) required for the propagation of feature annotation.</text>
</comment>
<evidence type="ECO:0000259" key="6">
    <source>
        <dbReference type="PROSITE" id="PS50835"/>
    </source>
</evidence>
<dbReference type="GO" id="GO:0045499">
    <property type="term" value="F:chemorepellent activity"/>
    <property type="evidence" value="ECO:0007669"/>
    <property type="project" value="TreeGrafter"/>
</dbReference>
<reference evidence="9" key="2">
    <citation type="submission" date="2025-08" db="UniProtKB">
        <authorList>
            <consortium name="RefSeq"/>
        </authorList>
    </citation>
    <scope>IDENTIFICATION</scope>
    <source>
        <tissue evidence="9">Blood</tissue>
    </source>
</reference>
<dbReference type="GO" id="GO:0043931">
    <property type="term" value="P:ossification involved in bone maturation"/>
    <property type="evidence" value="ECO:0007669"/>
    <property type="project" value="TreeGrafter"/>
</dbReference>
<evidence type="ECO:0000313" key="9">
    <source>
        <dbReference type="RefSeq" id="XP_053534144.1"/>
    </source>
</evidence>
<dbReference type="PROSITE" id="PS51004">
    <property type="entry name" value="SEMA"/>
    <property type="match status" value="1"/>
</dbReference>
<dbReference type="InterPro" id="IPR027231">
    <property type="entry name" value="Semaphorin"/>
</dbReference>
<keyword evidence="2" id="KW-1015">Disulfide bond</keyword>
<organism evidence="8 9">
    <name type="scientific">Ictalurus punctatus</name>
    <name type="common">Channel catfish</name>
    <name type="synonym">Silurus punctatus</name>
    <dbReference type="NCBI Taxonomy" id="7998"/>
    <lineage>
        <taxon>Eukaryota</taxon>
        <taxon>Metazoa</taxon>
        <taxon>Chordata</taxon>
        <taxon>Craniata</taxon>
        <taxon>Vertebrata</taxon>
        <taxon>Euteleostomi</taxon>
        <taxon>Actinopterygii</taxon>
        <taxon>Neopterygii</taxon>
        <taxon>Teleostei</taxon>
        <taxon>Ostariophysi</taxon>
        <taxon>Siluriformes</taxon>
        <taxon>Ictaluridae</taxon>
        <taxon>Ictalurus</taxon>
    </lineage>
</organism>
<keyword evidence="3" id="KW-0325">Glycoprotein</keyword>
<dbReference type="GO" id="GO:0005886">
    <property type="term" value="C:plasma membrane"/>
    <property type="evidence" value="ECO:0007669"/>
    <property type="project" value="TreeGrafter"/>
</dbReference>
<accession>A0A9F7R0R2</accession>
<dbReference type="PANTHER" id="PTHR11036">
    <property type="entry name" value="SEMAPHORIN"/>
    <property type="match status" value="1"/>
</dbReference>
<dbReference type="InterPro" id="IPR015943">
    <property type="entry name" value="WD40/YVTN_repeat-like_dom_sf"/>
</dbReference>
<dbReference type="FunFam" id="2.60.40.10:FF:001170">
    <property type="entry name" value="Sema domain, immunoglobulin domain (Ig), short basic domain, secreted, (Semaphorin) 3F"/>
    <property type="match status" value="1"/>
</dbReference>
<dbReference type="InterPro" id="IPR007110">
    <property type="entry name" value="Ig-like_dom"/>
</dbReference>
<dbReference type="Pfam" id="PF01403">
    <property type="entry name" value="Sema"/>
    <property type="match status" value="1"/>
</dbReference>
<dbReference type="GO" id="GO:0071526">
    <property type="term" value="P:semaphorin-plexin signaling pathway"/>
    <property type="evidence" value="ECO:0007669"/>
    <property type="project" value="TreeGrafter"/>
</dbReference>
<keyword evidence="8" id="KW-1185">Reference proteome</keyword>
<dbReference type="PROSITE" id="PS50835">
    <property type="entry name" value="IG_LIKE"/>
    <property type="match status" value="1"/>
</dbReference>
<dbReference type="SUPFAM" id="SSF48726">
    <property type="entry name" value="Immunoglobulin"/>
    <property type="match status" value="1"/>
</dbReference>
<dbReference type="InterPro" id="IPR001627">
    <property type="entry name" value="Semap_dom"/>
</dbReference>
<dbReference type="SUPFAM" id="SSF101912">
    <property type="entry name" value="Sema domain"/>
    <property type="match status" value="1"/>
</dbReference>
<dbReference type="RefSeq" id="XP_053534144.1">
    <property type="nucleotide sequence ID" value="XM_053678169.1"/>
</dbReference>
<dbReference type="GO" id="GO:0030335">
    <property type="term" value="P:positive regulation of cell migration"/>
    <property type="evidence" value="ECO:0007669"/>
    <property type="project" value="TreeGrafter"/>
</dbReference>
<dbReference type="SUPFAM" id="SSF103575">
    <property type="entry name" value="Plexin repeat"/>
    <property type="match status" value="1"/>
</dbReference>
<name>A0A9F7R0R2_ICTPU</name>
<dbReference type="PANTHER" id="PTHR11036:SF144">
    <property type="entry name" value="SEMAPHORIN-7A-LIKE"/>
    <property type="match status" value="1"/>
</dbReference>
<feature type="domain" description="Ig-like" evidence="6">
    <location>
        <begin position="542"/>
        <end position="643"/>
    </location>
</feature>